<dbReference type="PANTHER" id="PTHR23407:SF1">
    <property type="entry name" value="5-FORMYLTETRAHYDROFOLATE CYCLO-LIGASE"/>
    <property type="match status" value="1"/>
</dbReference>
<dbReference type="AlphaFoldDB" id="A0A0G4F0S7"/>
<feature type="binding site" evidence="6">
    <location>
        <position position="79"/>
    </location>
    <ligand>
        <name>substrate</name>
    </ligand>
</feature>
<evidence type="ECO:0000256" key="5">
    <source>
        <dbReference type="ARBA" id="ARBA00038966"/>
    </source>
</evidence>
<dbReference type="EMBL" id="CDMY01000356">
    <property type="protein sequence ID" value="CEM05089.1"/>
    <property type="molecule type" value="Genomic_DNA"/>
</dbReference>
<dbReference type="Proteomes" id="UP000041254">
    <property type="component" value="Unassembled WGS sequence"/>
</dbReference>
<dbReference type="VEuPathDB" id="CryptoDB:Vbra_14118"/>
<keyword evidence="2 6" id="KW-0547">Nucleotide-binding</keyword>
<keyword evidence="7" id="KW-0460">Magnesium</keyword>
<dbReference type="InterPro" id="IPR002698">
    <property type="entry name" value="FTHF_cligase"/>
</dbReference>
<dbReference type="GO" id="GO:0005739">
    <property type="term" value="C:mitochondrion"/>
    <property type="evidence" value="ECO:0007669"/>
    <property type="project" value="TreeGrafter"/>
</dbReference>
<comment type="similarity">
    <text evidence="1 7">Belongs to the 5-formyltetrahydrofolate cyclo-ligase family.</text>
</comment>
<comment type="cofactor">
    <cofactor evidence="7">
        <name>Mg(2+)</name>
        <dbReference type="ChEBI" id="CHEBI:18420"/>
    </cofactor>
</comment>
<reference evidence="9 10" key="1">
    <citation type="submission" date="2014-11" db="EMBL/GenBank/DDBJ databases">
        <authorList>
            <person name="Zhu J."/>
            <person name="Qi W."/>
            <person name="Song R."/>
        </authorList>
    </citation>
    <scope>NUCLEOTIDE SEQUENCE [LARGE SCALE GENOMIC DNA]</scope>
</reference>
<dbReference type="EC" id="6.3.3.2" evidence="5 7"/>
<dbReference type="NCBIfam" id="TIGR02727">
    <property type="entry name" value="MTHFS_bact"/>
    <property type="match status" value="1"/>
</dbReference>
<evidence type="ECO:0000256" key="8">
    <source>
        <dbReference type="SAM" id="MobiDB-lite"/>
    </source>
</evidence>
<evidence type="ECO:0000256" key="3">
    <source>
        <dbReference type="ARBA" id="ARBA00022840"/>
    </source>
</evidence>
<evidence type="ECO:0000256" key="2">
    <source>
        <dbReference type="ARBA" id="ARBA00022741"/>
    </source>
</evidence>
<dbReference type="Pfam" id="PF01812">
    <property type="entry name" value="5-FTHF_cyc-lig"/>
    <property type="match status" value="1"/>
</dbReference>
<dbReference type="OMA" id="STIYPCQ"/>
<organism evidence="9 10">
    <name type="scientific">Vitrella brassicaformis (strain CCMP3155)</name>
    <dbReference type="NCBI Taxonomy" id="1169540"/>
    <lineage>
        <taxon>Eukaryota</taxon>
        <taxon>Sar</taxon>
        <taxon>Alveolata</taxon>
        <taxon>Colpodellida</taxon>
        <taxon>Vitrellaceae</taxon>
        <taxon>Vitrella</taxon>
    </lineage>
</organism>
<comment type="catalytic activity">
    <reaction evidence="4 7">
        <text>(6S)-5-formyl-5,6,7,8-tetrahydrofolate + ATP = (6R)-5,10-methenyltetrahydrofolate + ADP + phosphate</text>
        <dbReference type="Rhea" id="RHEA:10488"/>
        <dbReference type="ChEBI" id="CHEBI:30616"/>
        <dbReference type="ChEBI" id="CHEBI:43474"/>
        <dbReference type="ChEBI" id="CHEBI:57455"/>
        <dbReference type="ChEBI" id="CHEBI:57457"/>
        <dbReference type="ChEBI" id="CHEBI:456216"/>
        <dbReference type="EC" id="6.3.3.2"/>
    </reaction>
</comment>
<protein>
    <recommendedName>
        <fullName evidence="5 7">5-formyltetrahydrofolate cyclo-ligase</fullName>
        <ecNumber evidence="5 7">6.3.3.2</ecNumber>
    </recommendedName>
</protein>
<keyword evidence="3 6" id="KW-0067">ATP-binding</keyword>
<evidence type="ECO:0000256" key="7">
    <source>
        <dbReference type="RuleBase" id="RU361279"/>
    </source>
</evidence>
<dbReference type="InterPro" id="IPR024185">
    <property type="entry name" value="FTHF_cligase-like_sf"/>
</dbReference>
<dbReference type="OrthoDB" id="2015992at2759"/>
<feature type="binding site" evidence="6">
    <location>
        <begin position="172"/>
        <end position="180"/>
    </location>
    <ligand>
        <name>ATP</name>
        <dbReference type="ChEBI" id="CHEBI:30616"/>
    </ligand>
</feature>
<accession>A0A0G4F0S7</accession>
<dbReference type="InParanoid" id="A0A0G4F0S7"/>
<dbReference type="PANTHER" id="PTHR23407">
    <property type="entry name" value="ATPASE INHIBITOR/5-FORMYLTETRAHYDROFOLATE CYCLO-LIGASE"/>
    <property type="match status" value="1"/>
</dbReference>
<evidence type="ECO:0000313" key="10">
    <source>
        <dbReference type="Proteomes" id="UP000041254"/>
    </source>
</evidence>
<name>A0A0G4F0S7_VITBC</name>
<feature type="region of interest" description="Disordered" evidence="8">
    <location>
        <begin position="1"/>
        <end position="34"/>
    </location>
</feature>
<dbReference type="GO" id="GO:0005524">
    <property type="term" value="F:ATP binding"/>
    <property type="evidence" value="ECO:0007669"/>
    <property type="project" value="UniProtKB-KW"/>
</dbReference>
<evidence type="ECO:0000256" key="6">
    <source>
        <dbReference type="PIRSR" id="PIRSR006806-1"/>
    </source>
</evidence>
<dbReference type="GO" id="GO:0009396">
    <property type="term" value="P:folic acid-containing compound biosynthetic process"/>
    <property type="evidence" value="ECO:0007669"/>
    <property type="project" value="TreeGrafter"/>
</dbReference>
<gene>
    <name evidence="9" type="ORF">Vbra_14118</name>
</gene>
<dbReference type="GO" id="GO:0030272">
    <property type="term" value="F:5-formyltetrahydrofolate cyclo-ligase activity"/>
    <property type="evidence" value="ECO:0007669"/>
    <property type="project" value="UniProtKB-EC"/>
</dbReference>
<feature type="compositionally biased region" description="Polar residues" evidence="8">
    <location>
        <begin position="16"/>
        <end position="30"/>
    </location>
</feature>
<keyword evidence="7" id="KW-0479">Metal-binding</keyword>
<dbReference type="GO" id="GO:0035999">
    <property type="term" value="P:tetrahydrofolate interconversion"/>
    <property type="evidence" value="ECO:0007669"/>
    <property type="project" value="TreeGrafter"/>
</dbReference>
<dbReference type="GO" id="GO:0046872">
    <property type="term" value="F:metal ion binding"/>
    <property type="evidence" value="ECO:0007669"/>
    <property type="project" value="UniProtKB-KW"/>
</dbReference>
<dbReference type="SUPFAM" id="SSF100950">
    <property type="entry name" value="NagB/RpiA/CoA transferase-like"/>
    <property type="match status" value="1"/>
</dbReference>
<evidence type="ECO:0000256" key="1">
    <source>
        <dbReference type="ARBA" id="ARBA00010638"/>
    </source>
</evidence>
<feature type="binding site" evidence="6">
    <location>
        <position position="85"/>
    </location>
    <ligand>
        <name>substrate</name>
    </ligand>
</feature>
<evidence type="ECO:0000256" key="4">
    <source>
        <dbReference type="ARBA" id="ARBA00036539"/>
    </source>
</evidence>
<evidence type="ECO:0000313" key="9">
    <source>
        <dbReference type="EMBL" id="CEM05089.1"/>
    </source>
</evidence>
<dbReference type="InterPro" id="IPR037171">
    <property type="entry name" value="NagB/RpiA_transferase-like"/>
</dbReference>
<feature type="binding site" evidence="6">
    <location>
        <begin position="33"/>
        <end position="37"/>
    </location>
    <ligand>
        <name>ATP</name>
        <dbReference type="ChEBI" id="CHEBI:30616"/>
    </ligand>
</feature>
<dbReference type="STRING" id="1169540.A0A0G4F0S7"/>
<dbReference type="PIRSF" id="PIRSF006806">
    <property type="entry name" value="FTHF_cligase"/>
    <property type="match status" value="1"/>
</dbReference>
<proteinExistence type="inferred from homology"/>
<sequence>MSPPHAPSSARASVSTSDVQPGATSVSAISEQKKALRRQVRGQLKSLSHESIEPQSAAVFAQLSQHPTFVRSQCVCVYLSMPSGEIDTHTLVREAFRQGKRVFVPRVVGKNPPDMRMVEVSSVDEISSFPMSPWGIPELSLDETLRREDGTYCGDIDLVICPGVAFDQSGRRLGHGKGYYDCFLARLFASLKDRGRPRTTTIGIGLREQLLPLATIPMDSLDMFLDWVVTPDGVYEGAEGRRGEDAAWGG</sequence>
<keyword evidence="10" id="KW-1185">Reference proteome</keyword>
<dbReference type="Gene3D" id="3.40.50.10420">
    <property type="entry name" value="NagB/RpiA/CoA transferase-like"/>
    <property type="match status" value="1"/>
</dbReference>